<reference evidence="1" key="1">
    <citation type="submission" date="2023-08" db="EMBL/GenBank/DDBJ databases">
        <authorList>
            <person name="Chen Y."/>
            <person name="Shah S."/>
            <person name="Dougan E. K."/>
            <person name="Thang M."/>
            <person name="Chan C."/>
        </authorList>
    </citation>
    <scope>NUCLEOTIDE SEQUENCE</scope>
</reference>
<gene>
    <name evidence="1" type="ORF">EVOR1521_LOCUS13314</name>
</gene>
<feature type="non-terminal residue" evidence="1">
    <location>
        <position position="1"/>
    </location>
</feature>
<protein>
    <recommendedName>
        <fullName evidence="3">Protein kinase domain-containing protein</fullName>
    </recommendedName>
</protein>
<dbReference type="InterPro" id="IPR011009">
    <property type="entry name" value="Kinase-like_dom_sf"/>
</dbReference>
<evidence type="ECO:0000313" key="1">
    <source>
        <dbReference type="EMBL" id="CAJ1387188.1"/>
    </source>
</evidence>
<organism evidence="1 2">
    <name type="scientific">Effrenium voratum</name>
    <dbReference type="NCBI Taxonomy" id="2562239"/>
    <lineage>
        <taxon>Eukaryota</taxon>
        <taxon>Sar</taxon>
        <taxon>Alveolata</taxon>
        <taxon>Dinophyceae</taxon>
        <taxon>Suessiales</taxon>
        <taxon>Symbiodiniaceae</taxon>
        <taxon>Effrenium</taxon>
    </lineage>
</organism>
<name>A0AA36IH40_9DINO</name>
<keyword evidence="2" id="KW-1185">Reference proteome</keyword>
<dbReference type="Proteomes" id="UP001178507">
    <property type="component" value="Unassembled WGS sequence"/>
</dbReference>
<proteinExistence type="predicted"/>
<dbReference type="EMBL" id="CAUJNA010001474">
    <property type="protein sequence ID" value="CAJ1387188.1"/>
    <property type="molecule type" value="Genomic_DNA"/>
</dbReference>
<sequence>MAGEKPRNLRRVKDELLRGIIMQCARAKPDERPTAQQLLEHEWLEEPEGTSGTGSGNVLCELLPMDEAPEDVPDVDIFPQLPQLEKIAEEEEETE</sequence>
<dbReference type="SUPFAM" id="SSF56112">
    <property type="entry name" value="Protein kinase-like (PK-like)"/>
    <property type="match status" value="1"/>
</dbReference>
<evidence type="ECO:0008006" key="3">
    <source>
        <dbReference type="Google" id="ProtNLM"/>
    </source>
</evidence>
<evidence type="ECO:0000313" key="2">
    <source>
        <dbReference type="Proteomes" id="UP001178507"/>
    </source>
</evidence>
<dbReference type="AlphaFoldDB" id="A0AA36IH40"/>
<dbReference type="Gene3D" id="1.10.510.10">
    <property type="entry name" value="Transferase(Phosphotransferase) domain 1"/>
    <property type="match status" value="1"/>
</dbReference>
<comment type="caution">
    <text evidence="1">The sequence shown here is derived from an EMBL/GenBank/DDBJ whole genome shotgun (WGS) entry which is preliminary data.</text>
</comment>
<accession>A0AA36IH40</accession>